<dbReference type="PANTHER" id="PTHR48079">
    <property type="entry name" value="PROTEIN YEEZ"/>
    <property type="match status" value="1"/>
</dbReference>
<reference evidence="2 3" key="1">
    <citation type="submission" date="2018-08" db="EMBL/GenBank/DDBJ databases">
        <title>Chitinophaga sp. K20C18050901, a novel bacterium isolated from forest soil.</title>
        <authorList>
            <person name="Wang C."/>
        </authorList>
    </citation>
    <scope>NUCLEOTIDE SEQUENCE [LARGE SCALE GENOMIC DNA]</scope>
    <source>
        <strain evidence="2 3">K20C18050901</strain>
    </source>
</reference>
<accession>A0A3E1NSA8</accession>
<feature type="domain" description="NAD-dependent epimerase/dehydratase" evidence="1">
    <location>
        <begin position="3"/>
        <end position="213"/>
    </location>
</feature>
<keyword evidence="3" id="KW-1185">Reference proteome</keyword>
<dbReference type="Pfam" id="PF01370">
    <property type="entry name" value="Epimerase"/>
    <property type="match status" value="1"/>
</dbReference>
<dbReference type="PANTHER" id="PTHR48079:SF9">
    <property type="entry name" value="PUTATIVE-RELATED"/>
    <property type="match status" value="1"/>
</dbReference>
<dbReference type="RefSeq" id="WP_116857590.1">
    <property type="nucleotide sequence ID" value="NZ_QTJV01000019.1"/>
</dbReference>
<dbReference type="OrthoDB" id="9807212at2"/>
<sequence>MRVFMTGATGFIGSAIVKELLKAGHHPIGLARTDAAAQKLEAAGVEVHRGELEDLESIRRGAAKADAVIHTGFIHDFANFKKYCELDRTVIEAMGEVVKGPIVVASGTALIARGTVTTENDQPLVSTDVVPRIATEEAVAAVVARGGNASLVRLTPTVHGEGDQGFIPIVMNAAKTSGAAFYIGEGQSRWPAVHRNDAARLFVLAMEQSTPGAIYHAVAEEGITTKELAGVMAQQLNIPLKSISAEEAAANMGFFGMMWGMDQPSSGRLTQERLGWQPKEIGLVEDMKLNYFK</sequence>
<proteinExistence type="predicted"/>
<dbReference type="AlphaFoldDB" id="A0A3E1NSA8"/>
<name>A0A3E1NSA8_9BACT</name>
<protein>
    <submittedName>
        <fullName evidence="2">NAD-dependent epimerase/dehydratase family protein</fullName>
    </submittedName>
</protein>
<evidence type="ECO:0000259" key="1">
    <source>
        <dbReference type="Pfam" id="PF01370"/>
    </source>
</evidence>
<dbReference type="InterPro" id="IPR036291">
    <property type="entry name" value="NAD(P)-bd_dom_sf"/>
</dbReference>
<dbReference type="InterPro" id="IPR001509">
    <property type="entry name" value="Epimerase_deHydtase"/>
</dbReference>
<dbReference type="Gene3D" id="3.40.50.720">
    <property type="entry name" value="NAD(P)-binding Rossmann-like Domain"/>
    <property type="match status" value="1"/>
</dbReference>
<evidence type="ECO:0000313" key="2">
    <source>
        <dbReference type="EMBL" id="RFM30831.1"/>
    </source>
</evidence>
<dbReference type="SUPFAM" id="SSF51735">
    <property type="entry name" value="NAD(P)-binding Rossmann-fold domains"/>
    <property type="match status" value="1"/>
</dbReference>
<dbReference type="CDD" id="cd05262">
    <property type="entry name" value="SDR_a7"/>
    <property type="match status" value="1"/>
</dbReference>
<dbReference type="GO" id="GO:0004029">
    <property type="term" value="F:aldehyde dehydrogenase (NAD+) activity"/>
    <property type="evidence" value="ECO:0007669"/>
    <property type="project" value="TreeGrafter"/>
</dbReference>
<dbReference type="EMBL" id="QTJV01000019">
    <property type="protein sequence ID" value="RFM30831.1"/>
    <property type="molecule type" value="Genomic_DNA"/>
</dbReference>
<evidence type="ECO:0000313" key="3">
    <source>
        <dbReference type="Proteomes" id="UP000261174"/>
    </source>
</evidence>
<organism evidence="2 3">
    <name type="scientific">Chitinophaga silvisoli</name>
    <dbReference type="NCBI Taxonomy" id="2291814"/>
    <lineage>
        <taxon>Bacteria</taxon>
        <taxon>Pseudomonadati</taxon>
        <taxon>Bacteroidota</taxon>
        <taxon>Chitinophagia</taxon>
        <taxon>Chitinophagales</taxon>
        <taxon>Chitinophagaceae</taxon>
        <taxon>Chitinophaga</taxon>
    </lineage>
</organism>
<dbReference type="InterPro" id="IPR051783">
    <property type="entry name" value="NAD(P)-dependent_oxidoreduct"/>
</dbReference>
<dbReference type="GO" id="GO:0005737">
    <property type="term" value="C:cytoplasm"/>
    <property type="evidence" value="ECO:0007669"/>
    <property type="project" value="TreeGrafter"/>
</dbReference>
<dbReference type="Proteomes" id="UP000261174">
    <property type="component" value="Unassembled WGS sequence"/>
</dbReference>
<gene>
    <name evidence="2" type="ORF">DXN04_32490</name>
</gene>
<comment type="caution">
    <text evidence="2">The sequence shown here is derived from an EMBL/GenBank/DDBJ whole genome shotgun (WGS) entry which is preliminary data.</text>
</comment>